<accession>A0A2H3J3K5</accession>
<feature type="domain" description="Acetyl-coenzyme A synthetase N-terminal" evidence="9">
    <location>
        <begin position="33"/>
        <end position="90"/>
    </location>
</feature>
<dbReference type="InterPro" id="IPR042099">
    <property type="entry name" value="ANL_N_sf"/>
</dbReference>
<dbReference type="InterPro" id="IPR011904">
    <property type="entry name" value="Ac_CoA_lig"/>
</dbReference>
<sequence>MSDSAEPVPTHPIAPRLANGDKTPHVGPHIDAYRSLHAQTLGHESDKWWAKMARETISWDRPFHTVRAGGFETGDIVWFPEGGLNASYNCVDRWAFKHPDKTAIIYEGDEPGEGCEITYAQLLREVCSVANVLKSLGVKRGDTVSIYLPMTWHAIAAFLACARIGAVHSVVFAGFSAESLRDRVRDCGSRVLITSDEGRRGGKAIATKAIADAAVRECPEVEHLLVLRRTGNEVPWTEGRDHWWHEEVEKVPNYCPPEVMSSEDPLFILYTSGSTGKPKGVVHTTAGYLLCAAMTVKYVFDVHPDDRFACMADVGWITGHTYIVYGPLMNGVATTVFESTPVYPTPARYWQTVDKHQLTQFYSAPTAIRLLRRLGAHHVAPHDLSSLRVLGSVGEPINPEAWHWYNEHVGRGQCAIVDTFWQTETGSIVVTPFPGAIETKPGAATVPFFGIEPAILDPVTGEEISGTNVEGVLVIKTPWPSIARTVYGDHKRYLETYMKPYPGVFYTGDGAARDEHGYIWIKGRVDDVINVSGHRLSTAEIESALITHAGVAETAVVGTADELTGQAVYAFVTLKPEFTFDPNDEAALTKELTLQVRKVIGPFAAPKRVYLVPDLPKTRSGKIMRRIMRKLVAGEADQLGDLSTLADPSVVDVIKAKVAAA</sequence>
<protein>
    <recommendedName>
        <fullName evidence="5">Acetyl-coenzyme A synthetase</fullName>
        <ecNumber evidence="5">6.2.1.1</ecNumber>
    </recommendedName>
</protein>
<evidence type="ECO:0000256" key="5">
    <source>
        <dbReference type="RuleBase" id="RU361147"/>
    </source>
</evidence>
<comment type="similarity">
    <text evidence="1 5">Belongs to the ATP-dependent AMP-binding enzyme family.</text>
</comment>
<feature type="domain" description="AMP-binding enzyme C-terminal" evidence="8">
    <location>
        <begin position="540"/>
        <end position="622"/>
    </location>
</feature>
<dbReference type="FunFam" id="3.40.50.12780:FF:000001">
    <property type="entry name" value="Acetyl-coenzyme A synthetase"/>
    <property type="match status" value="1"/>
</dbReference>
<name>A0A2H3J3K5_WOLCO</name>
<dbReference type="Pfam" id="PF16177">
    <property type="entry name" value="ACAS_N"/>
    <property type="match status" value="1"/>
</dbReference>
<dbReference type="PANTHER" id="PTHR24095">
    <property type="entry name" value="ACETYL-COENZYME A SYNTHETASE"/>
    <property type="match status" value="1"/>
</dbReference>
<dbReference type="Gene3D" id="3.30.300.30">
    <property type="match status" value="1"/>
</dbReference>
<keyword evidence="11" id="KW-1185">Reference proteome</keyword>
<dbReference type="Pfam" id="PF00501">
    <property type="entry name" value="AMP-binding"/>
    <property type="match status" value="1"/>
</dbReference>
<evidence type="ECO:0000256" key="4">
    <source>
        <dbReference type="ARBA" id="ARBA00022840"/>
    </source>
</evidence>
<evidence type="ECO:0000313" key="11">
    <source>
        <dbReference type="Proteomes" id="UP000218811"/>
    </source>
</evidence>
<keyword evidence="4 5" id="KW-0067">ATP-binding</keyword>
<dbReference type="GO" id="GO:0016208">
    <property type="term" value="F:AMP binding"/>
    <property type="evidence" value="ECO:0007669"/>
    <property type="project" value="InterPro"/>
</dbReference>
<dbReference type="STRING" id="742152.A0A2H3J3K5"/>
<dbReference type="GO" id="GO:0019427">
    <property type="term" value="P:acetyl-CoA biosynthetic process from acetate"/>
    <property type="evidence" value="ECO:0007669"/>
    <property type="project" value="InterPro"/>
</dbReference>
<feature type="domain" description="AMP-dependent synthetase/ligase" evidence="7">
    <location>
        <begin position="92"/>
        <end position="479"/>
    </location>
</feature>
<dbReference type="SUPFAM" id="SSF56801">
    <property type="entry name" value="Acetyl-CoA synthetase-like"/>
    <property type="match status" value="1"/>
</dbReference>
<organism evidence="10 11">
    <name type="scientific">Wolfiporia cocos (strain MD-104)</name>
    <name type="common">Brown rot fungus</name>
    <dbReference type="NCBI Taxonomy" id="742152"/>
    <lineage>
        <taxon>Eukaryota</taxon>
        <taxon>Fungi</taxon>
        <taxon>Dikarya</taxon>
        <taxon>Basidiomycota</taxon>
        <taxon>Agaricomycotina</taxon>
        <taxon>Agaricomycetes</taxon>
        <taxon>Polyporales</taxon>
        <taxon>Phaeolaceae</taxon>
        <taxon>Wolfiporia</taxon>
    </lineage>
</organism>
<reference evidence="10 11" key="1">
    <citation type="journal article" date="2012" name="Science">
        <title>The Paleozoic origin of enzymatic lignin decomposition reconstructed from 31 fungal genomes.</title>
        <authorList>
            <person name="Floudas D."/>
            <person name="Binder M."/>
            <person name="Riley R."/>
            <person name="Barry K."/>
            <person name="Blanchette R.A."/>
            <person name="Henrissat B."/>
            <person name="Martinez A.T."/>
            <person name="Otillar R."/>
            <person name="Spatafora J.W."/>
            <person name="Yadav J.S."/>
            <person name="Aerts A."/>
            <person name="Benoit I."/>
            <person name="Boyd A."/>
            <person name="Carlson A."/>
            <person name="Copeland A."/>
            <person name="Coutinho P.M."/>
            <person name="de Vries R.P."/>
            <person name="Ferreira P."/>
            <person name="Findley K."/>
            <person name="Foster B."/>
            <person name="Gaskell J."/>
            <person name="Glotzer D."/>
            <person name="Gorecki P."/>
            <person name="Heitman J."/>
            <person name="Hesse C."/>
            <person name="Hori C."/>
            <person name="Igarashi K."/>
            <person name="Jurgens J.A."/>
            <person name="Kallen N."/>
            <person name="Kersten P."/>
            <person name="Kohler A."/>
            <person name="Kuees U."/>
            <person name="Kumar T.K.A."/>
            <person name="Kuo A."/>
            <person name="LaButti K."/>
            <person name="Larrondo L.F."/>
            <person name="Lindquist E."/>
            <person name="Ling A."/>
            <person name="Lombard V."/>
            <person name="Lucas S."/>
            <person name="Lundell T."/>
            <person name="Martin R."/>
            <person name="McLaughlin D.J."/>
            <person name="Morgenstern I."/>
            <person name="Morin E."/>
            <person name="Murat C."/>
            <person name="Nagy L.G."/>
            <person name="Nolan M."/>
            <person name="Ohm R.A."/>
            <person name="Patyshakuliyeva A."/>
            <person name="Rokas A."/>
            <person name="Ruiz-Duenas F.J."/>
            <person name="Sabat G."/>
            <person name="Salamov A."/>
            <person name="Samejima M."/>
            <person name="Schmutz J."/>
            <person name="Slot J.C."/>
            <person name="St John F."/>
            <person name="Stenlid J."/>
            <person name="Sun H."/>
            <person name="Sun S."/>
            <person name="Syed K."/>
            <person name="Tsang A."/>
            <person name="Wiebenga A."/>
            <person name="Young D."/>
            <person name="Pisabarro A."/>
            <person name="Eastwood D.C."/>
            <person name="Martin F."/>
            <person name="Cullen D."/>
            <person name="Grigoriev I.V."/>
            <person name="Hibbett D.S."/>
        </authorList>
    </citation>
    <scope>NUCLEOTIDE SEQUENCE [LARGE SCALE GENOMIC DNA]</scope>
    <source>
        <strain evidence="10 11">MD-104</strain>
    </source>
</reference>
<dbReference type="EMBL" id="KB467898">
    <property type="protein sequence ID" value="PCH36830.1"/>
    <property type="molecule type" value="Genomic_DNA"/>
</dbReference>
<evidence type="ECO:0000256" key="1">
    <source>
        <dbReference type="ARBA" id="ARBA00006432"/>
    </source>
</evidence>
<evidence type="ECO:0000259" key="9">
    <source>
        <dbReference type="Pfam" id="PF16177"/>
    </source>
</evidence>
<dbReference type="EC" id="6.2.1.1" evidence="5"/>
<evidence type="ECO:0000256" key="3">
    <source>
        <dbReference type="ARBA" id="ARBA00022741"/>
    </source>
</evidence>
<gene>
    <name evidence="10" type="ORF">WOLCODRAFT_28777</name>
</gene>
<dbReference type="CDD" id="cd05966">
    <property type="entry name" value="ACS"/>
    <property type="match status" value="1"/>
</dbReference>
<comment type="catalytic activity">
    <reaction evidence="5">
        <text>acetate + ATP + CoA = acetyl-CoA + AMP + diphosphate</text>
        <dbReference type="Rhea" id="RHEA:23176"/>
        <dbReference type="ChEBI" id="CHEBI:30089"/>
        <dbReference type="ChEBI" id="CHEBI:30616"/>
        <dbReference type="ChEBI" id="CHEBI:33019"/>
        <dbReference type="ChEBI" id="CHEBI:57287"/>
        <dbReference type="ChEBI" id="CHEBI:57288"/>
        <dbReference type="ChEBI" id="CHEBI:456215"/>
        <dbReference type="EC" id="6.2.1.1"/>
    </reaction>
</comment>
<dbReference type="NCBIfam" id="TIGR02188">
    <property type="entry name" value="Ac_CoA_lig_AcsA"/>
    <property type="match status" value="1"/>
</dbReference>
<dbReference type="GO" id="GO:0005524">
    <property type="term" value="F:ATP binding"/>
    <property type="evidence" value="ECO:0007669"/>
    <property type="project" value="UniProtKB-UniRule"/>
</dbReference>
<dbReference type="InterPro" id="IPR000873">
    <property type="entry name" value="AMP-dep_synth/lig_dom"/>
</dbReference>
<evidence type="ECO:0000256" key="6">
    <source>
        <dbReference type="SAM" id="MobiDB-lite"/>
    </source>
</evidence>
<dbReference type="InterPro" id="IPR020845">
    <property type="entry name" value="AMP-binding_CS"/>
</dbReference>
<dbReference type="PANTHER" id="PTHR24095:SF14">
    <property type="entry name" value="ACETYL-COENZYME A SYNTHETASE 1"/>
    <property type="match status" value="1"/>
</dbReference>
<dbReference type="InterPro" id="IPR032387">
    <property type="entry name" value="ACAS_N"/>
</dbReference>
<dbReference type="InterPro" id="IPR045851">
    <property type="entry name" value="AMP-bd_C_sf"/>
</dbReference>
<dbReference type="AlphaFoldDB" id="A0A2H3J3K5"/>
<evidence type="ECO:0000259" key="7">
    <source>
        <dbReference type="Pfam" id="PF00501"/>
    </source>
</evidence>
<evidence type="ECO:0000313" key="10">
    <source>
        <dbReference type="EMBL" id="PCH36830.1"/>
    </source>
</evidence>
<dbReference type="PROSITE" id="PS00455">
    <property type="entry name" value="AMP_BINDING"/>
    <property type="match status" value="1"/>
</dbReference>
<keyword evidence="2 5" id="KW-0436">Ligase</keyword>
<dbReference type="Proteomes" id="UP000218811">
    <property type="component" value="Unassembled WGS sequence"/>
</dbReference>
<evidence type="ECO:0000256" key="2">
    <source>
        <dbReference type="ARBA" id="ARBA00022598"/>
    </source>
</evidence>
<dbReference type="GO" id="GO:0005829">
    <property type="term" value="C:cytosol"/>
    <property type="evidence" value="ECO:0007669"/>
    <property type="project" value="TreeGrafter"/>
</dbReference>
<proteinExistence type="inferred from homology"/>
<dbReference type="NCBIfam" id="NF001208">
    <property type="entry name" value="PRK00174.1"/>
    <property type="match status" value="1"/>
</dbReference>
<dbReference type="GO" id="GO:0003987">
    <property type="term" value="F:acetate-CoA ligase activity"/>
    <property type="evidence" value="ECO:0007669"/>
    <property type="project" value="UniProtKB-UniRule"/>
</dbReference>
<evidence type="ECO:0000259" key="8">
    <source>
        <dbReference type="Pfam" id="PF13193"/>
    </source>
</evidence>
<keyword evidence="3 5" id="KW-0547">Nucleotide-binding</keyword>
<dbReference type="OrthoDB" id="1706066at2759"/>
<dbReference type="Gene3D" id="3.40.50.12780">
    <property type="entry name" value="N-terminal domain of ligase-like"/>
    <property type="match status" value="1"/>
</dbReference>
<feature type="region of interest" description="Disordered" evidence="6">
    <location>
        <begin position="1"/>
        <end position="24"/>
    </location>
</feature>
<dbReference type="InterPro" id="IPR025110">
    <property type="entry name" value="AMP-bd_C"/>
</dbReference>
<dbReference type="OMA" id="INVSYNC"/>
<dbReference type="Pfam" id="PF13193">
    <property type="entry name" value="AMP-binding_C"/>
    <property type="match status" value="1"/>
</dbReference>